<evidence type="ECO:0000313" key="2">
    <source>
        <dbReference type="Proteomes" id="UP001458880"/>
    </source>
</evidence>
<organism evidence="1 2">
    <name type="scientific">Popillia japonica</name>
    <name type="common">Japanese beetle</name>
    <dbReference type="NCBI Taxonomy" id="7064"/>
    <lineage>
        <taxon>Eukaryota</taxon>
        <taxon>Metazoa</taxon>
        <taxon>Ecdysozoa</taxon>
        <taxon>Arthropoda</taxon>
        <taxon>Hexapoda</taxon>
        <taxon>Insecta</taxon>
        <taxon>Pterygota</taxon>
        <taxon>Neoptera</taxon>
        <taxon>Endopterygota</taxon>
        <taxon>Coleoptera</taxon>
        <taxon>Polyphaga</taxon>
        <taxon>Scarabaeiformia</taxon>
        <taxon>Scarabaeidae</taxon>
        <taxon>Rutelinae</taxon>
        <taxon>Popillia</taxon>
    </lineage>
</organism>
<protein>
    <submittedName>
        <fullName evidence="1">Uncharacterized protein</fullName>
    </submittedName>
</protein>
<keyword evidence="2" id="KW-1185">Reference proteome</keyword>
<dbReference type="AlphaFoldDB" id="A0AAW1JVC8"/>
<proteinExistence type="predicted"/>
<comment type="caution">
    <text evidence="1">The sequence shown here is derived from an EMBL/GenBank/DDBJ whole genome shotgun (WGS) entry which is preliminary data.</text>
</comment>
<accession>A0AAW1JVC8</accession>
<dbReference type="Proteomes" id="UP001458880">
    <property type="component" value="Unassembled WGS sequence"/>
</dbReference>
<reference evidence="1 2" key="1">
    <citation type="journal article" date="2024" name="BMC Genomics">
        <title>De novo assembly and annotation of Popillia japonica's genome with initial clues to its potential as an invasive pest.</title>
        <authorList>
            <person name="Cucini C."/>
            <person name="Boschi S."/>
            <person name="Funari R."/>
            <person name="Cardaioli E."/>
            <person name="Iannotti N."/>
            <person name="Marturano G."/>
            <person name="Paoli F."/>
            <person name="Bruttini M."/>
            <person name="Carapelli A."/>
            <person name="Frati F."/>
            <person name="Nardi F."/>
        </authorList>
    </citation>
    <scope>NUCLEOTIDE SEQUENCE [LARGE SCALE GENOMIC DNA]</scope>
    <source>
        <strain evidence="1">DMR45628</strain>
    </source>
</reference>
<sequence>METKLSALNLQGNIKGLQRMRIFLQKYDFNLIYKPGKHLIIADSLSRAPLKDKFHDSFDLDAHVCAITKKIAIDDNKLNDLINATKTDDDLTQIIQF</sequence>
<gene>
    <name evidence="1" type="ORF">QE152_g26932</name>
</gene>
<dbReference type="EMBL" id="JASPKY010000320">
    <property type="protein sequence ID" value="KAK9708887.1"/>
    <property type="molecule type" value="Genomic_DNA"/>
</dbReference>
<evidence type="ECO:0000313" key="1">
    <source>
        <dbReference type="EMBL" id="KAK9708887.1"/>
    </source>
</evidence>
<name>A0AAW1JVC8_POPJA</name>